<evidence type="ECO:0000256" key="7">
    <source>
        <dbReference type="ARBA" id="ARBA00023136"/>
    </source>
</evidence>
<gene>
    <name evidence="14" type="primary">LOC106722637</name>
</gene>
<name>A0A1U8DN22_ALLSI</name>
<dbReference type="KEGG" id="asn:106722637"/>
<keyword evidence="9 10" id="KW-0807">Transducer</keyword>
<evidence type="ECO:0000256" key="1">
    <source>
        <dbReference type="ARBA" id="ARBA00004651"/>
    </source>
</evidence>
<dbReference type="Pfam" id="PF13853">
    <property type="entry name" value="7tm_4"/>
    <property type="match status" value="1"/>
</dbReference>
<feature type="transmembrane region" description="Helical" evidence="11">
    <location>
        <begin position="140"/>
        <end position="158"/>
    </location>
</feature>
<comment type="subcellular location">
    <subcellularLocation>
        <location evidence="1 11">Cell membrane</location>
        <topology evidence="1 11">Multi-pass membrane protein</topology>
    </subcellularLocation>
</comment>
<evidence type="ECO:0000256" key="10">
    <source>
        <dbReference type="RuleBase" id="RU000688"/>
    </source>
</evidence>
<dbReference type="GO" id="GO:0004930">
    <property type="term" value="F:G protein-coupled receptor activity"/>
    <property type="evidence" value="ECO:0007669"/>
    <property type="project" value="UniProtKB-KW"/>
</dbReference>
<feature type="transmembrane region" description="Helical" evidence="11">
    <location>
        <begin position="26"/>
        <end position="48"/>
    </location>
</feature>
<evidence type="ECO:0000256" key="5">
    <source>
        <dbReference type="ARBA" id="ARBA00022989"/>
    </source>
</evidence>
<keyword evidence="5 11" id="KW-1133">Transmembrane helix</keyword>
<dbReference type="PANTHER" id="PTHR26452">
    <property type="entry name" value="OLFACTORY RECEPTOR"/>
    <property type="match status" value="1"/>
</dbReference>
<feature type="transmembrane region" description="Helical" evidence="11">
    <location>
        <begin position="272"/>
        <end position="292"/>
    </location>
</feature>
<dbReference type="SUPFAM" id="SSF81321">
    <property type="entry name" value="Family A G protein-coupled receptor-like"/>
    <property type="match status" value="1"/>
</dbReference>
<keyword evidence="6 10" id="KW-0297">G-protein coupled receptor</keyword>
<dbReference type="Proteomes" id="UP000189705">
    <property type="component" value="Unplaced"/>
</dbReference>
<feature type="domain" description="G-protein coupled receptors family 1 profile" evidence="12">
    <location>
        <begin position="41"/>
        <end position="290"/>
    </location>
</feature>
<dbReference type="InterPro" id="IPR000276">
    <property type="entry name" value="GPCR_Rhodpsn"/>
</dbReference>
<dbReference type="PRINTS" id="PR00237">
    <property type="entry name" value="GPCRRHODOPSN"/>
</dbReference>
<dbReference type="InterPro" id="IPR050516">
    <property type="entry name" value="Olfactory_GPCR"/>
</dbReference>
<dbReference type="InterPro" id="IPR017452">
    <property type="entry name" value="GPCR_Rhodpsn_7TM"/>
</dbReference>
<keyword evidence="8 10" id="KW-0675">Receptor</keyword>
<dbReference type="GO" id="GO:0005886">
    <property type="term" value="C:plasma membrane"/>
    <property type="evidence" value="ECO:0007669"/>
    <property type="project" value="UniProtKB-SubCell"/>
</dbReference>
<protein>
    <recommendedName>
        <fullName evidence="11">Olfactory receptor</fullName>
    </recommendedName>
</protein>
<evidence type="ECO:0000256" key="3">
    <source>
        <dbReference type="ARBA" id="ARBA00022692"/>
    </source>
</evidence>
<feature type="transmembrane region" description="Helical" evidence="11">
    <location>
        <begin position="60"/>
        <end position="78"/>
    </location>
</feature>
<keyword evidence="4 11" id="KW-0552">Olfaction</keyword>
<sequence length="311" mass="34556">MAMGNQTTVSYFVLSGVSNDPQLQPFLFLLFLLIYLLTVMGNGAIMVVVRADHHLDTPMYFFLFHLSFLDICYSSVTVPKMLQNFLVEKKTISVPGCIAQISLIILVSSTEMLMLSAMAYDRYADICDPLHYGRTINKQVCISLVGGAWLISIFHAITNTVPVLHLHFCGPKEVNTFSCEFPSLLELSCTETFISKITFLTSAVLVSLVSLSIILVSYIWIISNILKMSSAEGRSKTFSTCSSHLTVVVLYYGAGLFRYLRPHSASSVALDRVFSIQYSILTPMLNPIIYSLRNKEVKAALGNILGKIKSM</sequence>
<evidence type="ECO:0000256" key="2">
    <source>
        <dbReference type="ARBA" id="ARBA00022475"/>
    </source>
</evidence>
<proteinExistence type="inferred from homology"/>
<dbReference type="FunFam" id="1.20.1070.10:FF:000015">
    <property type="entry name" value="Olfactory receptor"/>
    <property type="match status" value="1"/>
</dbReference>
<keyword evidence="7 11" id="KW-0472">Membrane</keyword>
<dbReference type="Gene3D" id="1.20.1070.10">
    <property type="entry name" value="Rhodopsin 7-helix transmembrane proteins"/>
    <property type="match status" value="1"/>
</dbReference>
<dbReference type="CDD" id="cd15229">
    <property type="entry name" value="7tmA_OR8S1-like"/>
    <property type="match status" value="1"/>
</dbReference>
<evidence type="ECO:0000256" key="4">
    <source>
        <dbReference type="ARBA" id="ARBA00022725"/>
    </source>
</evidence>
<evidence type="ECO:0000256" key="11">
    <source>
        <dbReference type="RuleBase" id="RU363047"/>
    </source>
</evidence>
<evidence type="ECO:0000259" key="12">
    <source>
        <dbReference type="PROSITE" id="PS50262"/>
    </source>
</evidence>
<dbReference type="PROSITE" id="PS50262">
    <property type="entry name" value="G_PROTEIN_RECEP_F1_2"/>
    <property type="match status" value="1"/>
</dbReference>
<feature type="transmembrane region" description="Helical" evidence="11">
    <location>
        <begin position="242"/>
        <end position="260"/>
    </location>
</feature>
<accession>A0A1U8DN22</accession>
<evidence type="ECO:0000256" key="6">
    <source>
        <dbReference type="ARBA" id="ARBA00023040"/>
    </source>
</evidence>
<dbReference type="AlphaFoldDB" id="A0A1U8DN22"/>
<reference evidence="14" key="1">
    <citation type="submission" date="2025-08" db="UniProtKB">
        <authorList>
            <consortium name="RefSeq"/>
        </authorList>
    </citation>
    <scope>IDENTIFICATION</scope>
</reference>
<dbReference type="PRINTS" id="PR00245">
    <property type="entry name" value="OLFACTORYR"/>
</dbReference>
<organism evidence="13 14">
    <name type="scientific">Alligator sinensis</name>
    <name type="common">Chinese alligator</name>
    <dbReference type="NCBI Taxonomy" id="38654"/>
    <lineage>
        <taxon>Eukaryota</taxon>
        <taxon>Metazoa</taxon>
        <taxon>Chordata</taxon>
        <taxon>Craniata</taxon>
        <taxon>Vertebrata</taxon>
        <taxon>Euteleostomi</taxon>
        <taxon>Archelosauria</taxon>
        <taxon>Archosauria</taxon>
        <taxon>Crocodylia</taxon>
        <taxon>Alligatoridae</taxon>
        <taxon>Alligatorinae</taxon>
        <taxon>Alligator</taxon>
    </lineage>
</organism>
<dbReference type="InParanoid" id="A0A1U8DN22"/>
<keyword evidence="13" id="KW-1185">Reference proteome</keyword>
<keyword evidence="3 10" id="KW-0812">Transmembrane</keyword>
<evidence type="ECO:0000256" key="9">
    <source>
        <dbReference type="ARBA" id="ARBA00023224"/>
    </source>
</evidence>
<evidence type="ECO:0000256" key="8">
    <source>
        <dbReference type="ARBA" id="ARBA00023170"/>
    </source>
</evidence>
<dbReference type="GO" id="GO:0004984">
    <property type="term" value="F:olfactory receptor activity"/>
    <property type="evidence" value="ECO:0007669"/>
    <property type="project" value="InterPro"/>
</dbReference>
<keyword evidence="2 11" id="KW-1003">Cell membrane</keyword>
<evidence type="ECO:0000313" key="13">
    <source>
        <dbReference type="Proteomes" id="UP000189705"/>
    </source>
</evidence>
<dbReference type="InterPro" id="IPR000725">
    <property type="entry name" value="Olfact_rcpt"/>
</dbReference>
<dbReference type="RefSeq" id="XP_014379124.1">
    <property type="nucleotide sequence ID" value="XM_014523638.1"/>
</dbReference>
<comment type="similarity">
    <text evidence="10">Belongs to the G-protein coupled receptor 1 family.</text>
</comment>
<evidence type="ECO:0000313" key="14">
    <source>
        <dbReference type="RefSeq" id="XP_014379124.1"/>
    </source>
</evidence>
<feature type="transmembrane region" description="Helical" evidence="11">
    <location>
        <begin position="98"/>
        <end position="120"/>
    </location>
</feature>
<dbReference type="GeneID" id="106722637"/>
<feature type="transmembrane region" description="Helical" evidence="11">
    <location>
        <begin position="197"/>
        <end position="221"/>
    </location>
</feature>
<keyword evidence="11" id="KW-0716">Sensory transduction</keyword>
<dbReference type="PROSITE" id="PS00237">
    <property type="entry name" value="G_PROTEIN_RECEP_F1_1"/>
    <property type="match status" value="1"/>
</dbReference>